<dbReference type="Gene3D" id="3.20.20.370">
    <property type="entry name" value="Glycoside hydrolase/deacetylase"/>
    <property type="match status" value="1"/>
</dbReference>
<gene>
    <name evidence="4" type="ORF">ACFFPJ_15055</name>
</gene>
<keyword evidence="5" id="KW-1185">Reference proteome</keyword>
<dbReference type="InterPro" id="IPR002509">
    <property type="entry name" value="NODB_dom"/>
</dbReference>
<dbReference type="PANTHER" id="PTHR34216">
    <property type="match status" value="1"/>
</dbReference>
<comment type="subcellular location">
    <subcellularLocation>
        <location evidence="1">Secreted</location>
    </subcellularLocation>
</comment>
<name>A0ABV5T3E2_9MICO</name>
<accession>A0ABV5T3E2</accession>
<dbReference type="InterPro" id="IPR051398">
    <property type="entry name" value="Polysacch_Deacetylase"/>
</dbReference>
<dbReference type="SUPFAM" id="SSF88713">
    <property type="entry name" value="Glycoside hydrolase/deacetylase"/>
    <property type="match status" value="1"/>
</dbReference>
<evidence type="ECO:0000313" key="5">
    <source>
        <dbReference type="Proteomes" id="UP001589611"/>
    </source>
</evidence>
<sequence>MIKNICFHGIGVCTREREEGESQYWVRETHFLRMLDEIATHTNVRLSFDDGNISDAAVALPAMEDRGLTGTFFALAGRLDDPASLSPGDLRILRTAGMQVGNHGWSHISWRGMSDEVAARELVEARAALGEASRGPVDEAALPLGQYDRRVINQLKLSGYAGVYSSDRFPARPNSWFQARYSVTAEDTRESIRALILRRPGLSDAQSVLKSAIKRWR</sequence>
<evidence type="ECO:0000256" key="2">
    <source>
        <dbReference type="ARBA" id="ARBA00022729"/>
    </source>
</evidence>
<keyword evidence="4" id="KW-0378">Hydrolase</keyword>
<dbReference type="InterPro" id="IPR011330">
    <property type="entry name" value="Glyco_hydro/deAcase_b/a-brl"/>
</dbReference>
<dbReference type="EMBL" id="JBHMBE010000006">
    <property type="protein sequence ID" value="MFB9647114.1"/>
    <property type="molecule type" value="Genomic_DNA"/>
</dbReference>
<evidence type="ECO:0000259" key="3">
    <source>
        <dbReference type="PROSITE" id="PS51677"/>
    </source>
</evidence>
<evidence type="ECO:0000313" key="4">
    <source>
        <dbReference type="EMBL" id="MFB9647114.1"/>
    </source>
</evidence>
<organism evidence="4 5">
    <name type="scientific">Microbacterium terregens</name>
    <dbReference type="NCBI Taxonomy" id="69363"/>
    <lineage>
        <taxon>Bacteria</taxon>
        <taxon>Bacillati</taxon>
        <taxon>Actinomycetota</taxon>
        <taxon>Actinomycetes</taxon>
        <taxon>Micrococcales</taxon>
        <taxon>Microbacteriaceae</taxon>
        <taxon>Microbacterium</taxon>
    </lineage>
</organism>
<dbReference type="Pfam" id="PF01522">
    <property type="entry name" value="Polysacc_deac_1"/>
    <property type="match status" value="1"/>
</dbReference>
<dbReference type="Proteomes" id="UP001589611">
    <property type="component" value="Unassembled WGS sequence"/>
</dbReference>
<evidence type="ECO:0000256" key="1">
    <source>
        <dbReference type="ARBA" id="ARBA00004613"/>
    </source>
</evidence>
<feature type="domain" description="NodB homology" evidence="3">
    <location>
        <begin position="42"/>
        <end position="217"/>
    </location>
</feature>
<reference evidence="4 5" key="1">
    <citation type="submission" date="2024-09" db="EMBL/GenBank/DDBJ databases">
        <authorList>
            <person name="Sun Q."/>
            <person name="Mori K."/>
        </authorList>
    </citation>
    <scope>NUCLEOTIDE SEQUENCE [LARGE SCALE GENOMIC DNA]</scope>
    <source>
        <strain evidence="4 5">JCM 1342</strain>
    </source>
</reference>
<dbReference type="PANTHER" id="PTHR34216:SF3">
    <property type="entry name" value="POLY-BETA-1,6-N-ACETYL-D-GLUCOSAMINE N-DEACETYLASE"/>
    <property type="match status" value="1"/>
</dbReference>
<dbReference type="EC" id="3.-.-.-" evidence="4"/>
<dbReference type="RefSeq" id="WP_344711900.1">
    <property type="nucleotide sequence ID" value="NZ_BAAAWH010000001.1"/>
</dbReference>
<dbReference type="GO" id="GO:0016787">
    <property type="term" value="F:hydrolase activity"/>
    <property type="evidence" value="ECO:0007669"/>
    <property type="project" value="UniProtKB-KW"/>
</dbReference>
<dbReference type="CDD" id="cd10918">
    <property type="entry name" value="CE4_NodB_like_5s_6s"/>
    <property type="match status" value="1"/>
</dbReference>
<comment type="caution">
    <text evidence="4">The sequence shown here is derived from an EMBL/GenBank/DDBJ whole genome shotgun (WGS) entry which is preliminary data.</text>
</comment>
<keyword evidence="2" id="KW-0732">Signal</keyword>
<proteinExistence type="predicted"/>
<protein>
    <submittedName>
        <fullName evidence="4">Polysaccharide deacetylase family protein</fullName>
        <ecNumber evidence="4">3.-.-.-</ecNumber>
    </submittedName>
</protein>
<dbReference type="PROSITE" id="PS51677">
    <property type="entry name" value="NODB"/>
    <property type="match status" value="1"/>
</dbReference>